<dbReference type="InterPro" id="IPR047112">
    <property type="entry name" value="RecG/Mfd"/>
</dbReference>
<keyword evidence="2 4" id="KW-0347">Helicase</keyword>
<evidence type="ECO:0000259" key="3">
    <source>
        <dbReference type="Pfam" id="PF17191"/>
    </source>
</evidence>
<evidence type="ECO:0000256" key="1">
    <source>
        <dbReference type="ARBA" id="ARBA00022801"/>
    </source>
</evidence>
<dbReference type="PANTHER" id="PTHR47964">
    <property type="entry name" value="ATP-DEPENDENT DNA HELICASE HOMOLOG RECG, CHLOROPLASTIC"/>
    <property type="match status" value="1"/>
</dbReference>
<dbReference type="InterPro" id="IPR033454">
    <property type="entry name" value="RecG_wedge"/>
</dbReference>
<dbReference type="EMBL" id="JAAGWH010000049">
    <property type="protein sequence ID" value="NEK95603.1"/>
    <property type="molecule type" value="Genomic_DNA"/>
</dbReference>
<evidence type="ECO:0000313" key="7">
    <source>
        <dbReference type="Proteomes" id="UP000471152"/>
    </source>
</evidence>
<reference evidence="5 7" key="2">
    <citation type="submission" date="2020-02" db="EMBL/GenBank/DDBJ databases">
        <title>The WGS of Modestobacter muralis DSM 100205.</title>
        <authorList>
            <person name="Jiang Z."/>
        </authorList>
    </citation>
    <scope>NUCLEOTIDE SEQUENCE [LARGE SCALE GENOMIC DNA]</scope>
    <source>
        <strain evidence="5 7">DSM 100205</strain>
    </source>
</reference>
<dbReference type="GO" id="GO:0016787">
    <property type="term" value="F:hydrolase activity"/>
    <property type="evidence" value="ECO:0007669"/>
    <property type="project" value="UniProtKB-KW"/>
</dbReference>
<reference evidence="4 6" key="1">
    <citation type="submission" date="2020-01" db="EMBL/GenBank/DDBJ databases">
        <title>the WGS Modestobacter muralis CPCC 204518.</title>
        <authorList>
            <person name="Jiang Z."/>
        </authorList>
    </citation>
    <scope>NUCLEOTIDE SEQUENCE [LARGE SCALE GENOMIC DNA]</scope>
    <source>
        <strain evidence="4 6">DSM 100205</strain>
    </source>
</reference>
<dbReference type="Gene3D" id="3.40.50.300">
    <property type="entry name" value="P-loop containing nucleotide triphosphate hydrolases"/>
    <property type="match status" value="1"/>
</dbReference>
<dbReference type="InterPro" id="IPR012340">
    <property type="entry name" value="NA-bd_OB-fold"/>
</dbReference>
<dbReference type="GO" id="GO:0006281">
    <property type="term" value="P:DNA repair"/>
    <property type="evidence" value="ECO:0007669"/>
    <property type="project" value="InterPro"/>
</dbReference>
<protein>
    <submittedName>
        <fullName evidence="4">ATP-dependent DNA helicase RecG</fullName>
    </submittedName>
</protein>
<keyword evidence="2 4" id="KW-0067">ATP-binding</keyword>
<dbReference type="GO" id="GO:0003678">
    <property type="term" value="F:DNA helicase activity"/>
    <property type="evidence" value="ECO:0007669"/>
    <property type="project" value="TreeGrafter"/>
</dbReference>
<dbReference type="Pfam" id="PF17191">
    <property type="entry name" value="RecG_wedge"/>
    <property type="match status" value="1"/>
</dbReference>
<evidence type="ECO:0000313" key="6">
    <source>
        <dbReference type="Proteomes" id="UP000468828"/>
    </source>
</evidence>
<dbReference type="Proteomes" id="UP000468828">
    <property type="component" value="Unassembled WGS sequence"/>
</dbReference>
<accession>A0A6P0EXG8</accession>
<evidence type="ECO:0000313" key="5">
    <source>
        <dbReference type="EMBL" id="NEN52491.1"/>
    </source>
</evidence>
<dbReference type="Gene3D" id="2.40.50.140">
    <property type="entry name" value="Nucleic acid-binding proteins"/>
    <property type="match status" value="1"/>
</dbReference>
<dbReference type="SUPFAM" id="SSF50249">
    <property type="entry name" value="Nucleic acid-binding proteins"/>
    <property type="match status" value="1"/>
</dbReference>
<dbReference type="SUPFAM" id="SSF52540">
    <property type="entry name" value="P-loop containing nucleoside triphosphate hydrolases"/>
    <property type="match status" value="1"/>
</dbReference>
<dbReference type="InterPro" id="IPR027417">
    <property type="entry name" value="P-loop_NTPase"/>
</dbReference>
<dbReference type="AlphaFoldDB" id="A0A6P0EXG8"/>
<dbReference type="EMBL" id="JAAGWB010000051">
    <property type="protein sequence ID" value="NEN52491.1"/>
    <property type="molecule type" value="Genomic_DNA"/>
</dbReference>
<gene>
    <name evidence="5" type="ORF">G3R41_16365</name>
    <name evidence="4" type="ORF">GCU67_15715</name>
</gene>
<keyword evidence="6" id="KW-1185">Reference proteome</keyword>
<dbReference type="Proteomes" id="UP000471152">
    <property type="component" value="Unassembled WGS sequence"/>
</dbReference>
<comment type="caution">
    <text evidence="4">The sequence shown here is derived from an EMBL/GenBank/DDBJ whole genome shotgun (WGS) entry which is preliminary data.</text>
</comment>
<organism evidence="4 6">
    <name type="scientific">Modestobacter muralis</name>
    <dbReference type="NCBI Taxonomy" id="1608614"/>
    <lineage>
        <taxon>Bacteria</taxon>
        <taxon>Bacillati</taxon>
        <taxon>Actinomycetota</taxon>
        <taxon>Actinomycetes</taxon>
        <taxon>Geodermatophilales</taxon>
        <taxon>Geodermatophilaceae</taxon>
        <taxon>Modestobacter</taxon>
    </lineage>
</organism>
<keyword evidence="1" id="KW-0378">Hydrolase</keyword>
<proteinExistence type="predicted"/>
<evidence type="ECO:0000256" key="2">
    <source>
        <dbReference type="ARBA" id="ARBA00022806"/>
    </source>
</evidence>
<dbReference type="CDD" id="cd04488">
    <property type="entry name" value="RecG_wedge_OBF"/>
    <property type="match status" value="1"/>
</dbReference>
<sequence length="318" mass="35152">MAMTMGTPLTRVLGPKTAKVMAEQLSLLTVRDLLRHYPRRYARRGEMTRLDGLEVGDRVTVLAQVKSVNTRRMQQRRGTLTEVTVGDGAGSMRLVFFNNRHAHLDVGEWGLFAGTVGLWRGEKQFSHPDCHIITGDDDDWARAMVPLYPASKDVSSWVVQKSVKMLMDDPRSLEQMLEDPIPAAVRERHALVDLPTALRQKHRPETQEQVDEADERLKWDEALVLQATLAARRRAAAVEPGIARPRRSGGLLDAVDAALPFSLTDGQREVGEELSAELSREQPMNRLLQGEVGSGKTVVALRAMAQVVDAGGQAALLA</sequence>
<name>A0A6P0EXG8_9ACTN</name>
<feature type="domain" description="RecG wedge" evidence="3">
    <location>
        <begin position="12"/>
        <end position="164"/>
    </location>
</feature>
<feature type="non-terminal residue" evidence="4">
    <location>
        <position position="318"/>
    </location>
</feature>
<evidence type="ECO:0000313" key="4">
    <source>
        <dbReference type="EMBL" id="NEK95603.1"/>
    </source>
</evidence>
<dbReference type="PANTHER" id="PTHR47964:SF1">
    <property type="entry name" value="ATP-DEPENDENT DNA HELICASE HOMOLOG RECG, CHLOROPLASTIC"/>
    <property type="match status" value="1"/>
</dbReference>
<keyword evidence="2 4" id="KW-0547">Nucleotide-binding</keyword>